<keyword evidence="3" id="KW-1185">Reference proteome</keyword>
<feature type="compositionally biased region" description="Basic and acidic residues" evidence="1">
    <location>
        <begin position="71"/>
        <end position="84"/>
    </location>
</feature>
<sequence length="84" mass="9445">MERAESKTIAIGLAAGTAPSEQEKHLNMFRAEAAKNNEAADREQKKKQEAAEKAGKEKKICEEFNLGMTHFPKDKKDSKCTHRQ</sequence>
<evidence type="ECO:0000313" key="2">
    <source>
        <dbReference type="EMBL" id="KNC81707.1"/>
    </source>
</evidence>
<accession>A0A0L0FY09</accession>
<dbReference type="Proteomes" id="UP000054560">
    <property type="component" value="Unassembled WGS sequence"/>
</dbReference>
<dbReference type="RefSeq" id="XP_014155609.1">
    <property type="nucleotide sequence ID" value="XM_014300134.1"/>
</dbReference>
<dbReference type="AlphaFoldDB" id="A0A0L0FY09"/>
<gene>
    <name evidence="2" type="ORF">SARC_05979</name>
</gene>
<feature type="compositionally biased region" description="Basic and acidic residues" evidence="1">
    <location>
        <begin position="36"/>
        <end position="62"/>
    </location>
</feature>
<proteinExistence type="predicted"/>
<organism evidence="2 3">
    <name type="scientific">Sphaeroforma arctica JP610</name>
    <dbReference type="NCBI Taxonomy" id="667725"/>
    <lineage>
        <taxon>Eukaryota</taxon>
        <taxon>Ichthyosporea</taxon>
        <taxon>Ichthyophonida</taxon>
        <taxon>Sphaeroforma</taxon>
    </lineage>
</organism>
<evidence type="ECO:0000313" key="3">
    <source>
        <dbReference type="Proteomes" id="UP000054560"/>
    </source>
</evidence>
<name>A0A0L0FY09_9EUKA</name>
<feature type="region of interest" description="Disordered" evidence="1">
    <location>
        <begin position="1"/>
        <end position="22"/>
    </location>
</feature>
<feature type="region of interest" description="Disordered" evidence="1">
    <location>
        <begin position="36"/>
        <end position="84"/>
    </location>
</feature>
<protein>
    <submittedName>
        <fullName evidence="2">Uncharacterized protein</fullName>
    </submittedName>
</protein>
<dbReference type="EMBL" id="KQ242005">
    <property type="protein sequence ID" value="KNC81707.1"/>
    <property type="molecule type" value="Genomic_DNA"/>
</dbReference>
<dbReference type="GeneID" id="25906483"/>
<evidence type="ECO:0000256" key="1">
    <source>
        <dbReference type="SAM" id="MobiDB-lite"/>
    </source>
</evidence>
<reference evidence="2 3" key="1">
    <citation type="submission" date="2011-02" db="EMBL/GenBank/DDBJ databases">
        <title>The Genome Sequence of Sphaeroforma arctica JP610.</title>
        <authorList>
            <consortium name="The Broad Institute Genome Sequencing Platform"/>
            <person name="Russ C."/>
            <person name="Cuomo C."/>
            <person name="Young S.K."/>
            <person name="Zeng Q."/>
            <person name="Gargeya S."/>
            <person name="Alvarado L."/>
            <person name="Berlin A."/>
            <person name="Chapman S.B."/>
            <person name="Chen Z."/>
            <person name="Freedman E."/>
            <person name="Gellesch M."/>
            <person name="Goldberg J."/>
            <person name="Griggs A."/>
            <person name="Gujja S."/>
            <person name="Heilman E."/>
            <person name="Heiman D."/>
            <person name="Howarth C."/>
            <person name="Mehta T."/>
            <person name="Neiman D."/>
            <person name="Pearson M."/>
            <person name="Roberts A."/>
            <person name="Saif S."/>
            <person name="Shea T."/>
            <person name="Shenoy N."/>
            <person name="Sisk P."/>
            <person name="Stolte C."/>
            <person name="Sykes S."/>
            <person name="White J."/>
            <person name="Yandava C."/>
            <person name="Burger G."/>
            <person name="Gray M.W."/>
            <person name="Holland P.W.H."/>
            <person name="King N."/>
            <person name="Lang F.B.F."/>
            <person name="Roger A.J."/>
            <person name="Ruiz-Trillo I."/>
            <person name="Haas B."/>
            <person name="Nusbaum C."/>
            <person name="Birren B."/>
        </authorList>
    </citation>
    <scope>NUCLEOTIDE SEQUENCE [LARGE SCALE GENOMIC DNA]</scope>
    <source>
        <strain evidence="2 3">JP610</strain>
    </source>
</reference>